<keyword evidence="2" id="KW-1185">Reference proteome</keyword>
<evidence type="ECO:0000313" key="2">
    <source>
        <dbReference type="Proteomes" id="UP000284109"/>
    </source>
</evidence>
<comment type="caution">
    <text evidence="1">The sequence shown here is derived from an EMBL/GenBank/DDBJ whole genome shotgun (WGS) entry which is preliminary data.</text>
</comment>
<accession>A0A347ST15</accession>
<dbReference type="RefSeq" id="WP_118900450.1">
    <property type="nucleotide sequence ID" value="NZ_CP031513.1"/>
</dbReference>
<evidence type="ECO:0000313" key="1">
    <source>
        <dbReference type="EMBL" id="RHW51092.1"/>
    </source>
</evidence>
<organism evidence="1 2">
    <name type="scientific">Bombilactobacillus bombi</name>
    <dbReference type="NCBI Taxonomy" id="1303590"/>
    <lineage>
        <taxon>Bacteria</taxon>
        <taxon>Bacillati</taxon>
        <taxon>Bacillota</taxon>
        <taxon>Bacilli</taxon>
        <taxon>Lactobacillales</taxon>
        <taxon>Lactobacillaceae</taxon>
        <taxon>Bombilactobacillus</taxon>
    </lineage>
</organism>
<dbReference type="Proteomes" id="UP000284109">
    <property type="component" value="Unassembled WGS sequence"/>
</dbReference>
<proteinExistence type="predicted"/>
<sequence length="375" mass="42078">MIKIRYQHFFKTIASTFKVIYPLVLIDAYLRLIQNTVFNPNGFFIKIFNLSWKYQSLGRLFTPLTTILELLILLFFGYLLTTRFSLHKSPDLSFNTVIILAVACVNISPDLRTIWNQPPLLLVILISWLVAHIFGKIPWPTIRVSLALFSGCLLNLLQQSDVLIKLPGISTSARNLNWWTLGPLVMIRNLATWLGLINPFSETKQTITSPSATANLSAALSHQSLNHLPYPINLHSIYTSYAFLGGIGCTLGLILALLIVKKERLVLQNIFLTMFGFNAPLLLRLPVLFNPYFLIPFIVSPLISMLIGALFIQLGWASPAVYQIFSGTPSFLINFLGTNGNWGSLIATIIAIICSTVIYLPFVKAEVDYENKTLD</sequence>
<dbReference type="EMBL" id="QOCR01000002">
    <property type="protein sequence ID" value="RHW51092.1"/>
    <property type="molecule type" value="Genomic_DNA"/>
</dbReference>
<dbReference type="PANTHER" id="PTHR33989">
    <property type="match status" value="1"/>
</dbReference>
<gene>
    <name evidence="1" type="ORF">DS831_03450</name>
</gene>
<protein>
    <submittedName>
        <fullName evidence="1">Uncharacterized protein</fullName>
    </submittedName>
</protein>
<dbReference type="KEGG" id="lbm:DS830_06645"/>
<dbReference type="AlphaFoldDB" id="A0A347ST15"/>
<dbReference type="PANTHER" id="PTHR33989:SF4">
    <property type="entry name" value="PTS SYSTEM N,N'-DIACETYLCHITOBIOSE-SPECIFIC EIIC COMPONENT"/>
    <property type="match status" value="1"/>
</dbReference>
<dbReference type="OrthoDB" id="1651152at2"/>
<dbReference type="InterPro" id="IPR051088">
    <property type="entry name" value="PTS_Sugar-EIIC/EIIB"/>
</dbReference>
<reference evidence="1 2" key="1">
    <citation type="submission" date="2018-07" db="EMBL/GenBank/DDBJ databases">
        <title>Genome sequences of six Lactobacillus spp. isolated from bumble bee guts.</title>
        <authorList>
            <person name="Motta E.V.S."/>
            <person name="Moran N.A."/>
        </authorList>
    </citation>
    <scope>NUCLEOTIDE SEQUENCE [LARGE SCALE GENOMIC DNA]</scope>
    <source>
        <strain evidence="1 2">BI-1.1</strain>
    </source>
</reference>
<name>A0A347ST15_9LACO</name>